<dbReference type="Pfam" id="PF13692">
    <property type="entry name" value="Glyco_trans_1_4"/>
    <property type="match status" value="1"/>
</dbReference>
<evidence type="ECO:0000256" key="2">
    <source>
        <dbReference type="ARBA" id="ARBA00022676"/>
    </source>
</evidence>
<protein>
    <submittedName>
        <fullName evidence="4">Glycosyltransferase family 4 protein</fullName>
    </submittedName>
</protein>
<comment type="caution">
    <text evidence="4">The sequence shown here is derived from an EMBL/GenBank/DDBJ whole genome shotgun (WGS) entry which is preliminary data.</text>
</comment>
<name>A0A6G4WHZ7_9HYPH</name>
<proteinExistence type="inferred from homology"/>
<dbReference type="PANTHER" id="PTHR12526">
    <property type="entry name" value="GLYCOSYLTRANSFERASE"/>
    <property type="match status" value="1"/>
</dbReference>
<sequence>MDRVEVVAPNLKRRLSGVTSTIIQLVPLQAETLGIATLGPGLPDSLPRMRWWQVFALLKRPASGRKRIWHARRNTEMVAGLILKTLFRAPLKLVFTSAAQRQHRPFTKWLIRRMDAVIATSARSGGFLDVPHIVIMHGVDLEEFHPPRSGDDAFSASGLPGKHAVGCFGRVRRQKGTDLFVDAMIELLPHYHDWTAVVAGRVTAEQKAFGDELERRVEKAGFSDRIVFLGEVPDIKPWYRRVSLYVAPSRNEGFGLTPLEAMASQTAVVASDAGAYAEMIVPGVTGAVVAAGDGDALTEAIRPYLGDPALAEAHGANALAHVTERFPLQREAAGVRAVYDQVWAQG</sequence>
<dbReference type="GO" id="GO:0016757">
    <property type="term" value="F:glycosyltransferase activity"/>
    <property type="evidence" value="ECO:0007669"/>
    <property type="project" value="UniProtKB-KW"/>
</dbReference>
<keyword evidence="2" id="KW-0328">Glycosyltransferase</keyword>
<gene>
    <name evidence="4" type="ORF">G6N73_25380</name>
</gene>
<dbReference type="AlphaFoldDB" id="A0A6G4WHZ7"/>
<keyword evidence="5" id="KW-1185">Reference proteome</keyword>
<dbReference type="RefSeq" id="WP_165032772.1">
    <property type="nucleotide sequence ID" value="NZ_JAAKZF010000052.1"/>
</dbReference>
<evidence type="ECO:0000313" key="5">
    <source>
        <dbReference type="Proteomes" id="UP001642900"/>
    </source>
</evidence>
<evidence type="ECO:0000256" key="1">
    <source>
        <dbReference type="ARBA" id="ARBA00009481"/>
    </source>
</evidence>
<evidence type="ECO:0000313" key="4">
    <source>
        <dbReference type="EMBL" id="NGO54425.1"/>
    </source>
</evidence>
<keyword evidence="3" id="KW-0808">Transferase</keyword>
<dbReference type="CDD" id="cd03801">
    <property type="entry name" value="GT4_PimA-like"/>
    <property type="match status" value="1"/>
</dbReference>
<dbReference type="Gene3D" id="3.40.50.2000">
    <property type="entry name" value="Glycogen Phosphorylase B"/>
    <property type="match status" value="2"/>
</dbReference>
<accession>A0A6G4WHZ7</accession>
<dbReference type="EMBL" id="JAAKZF010000052">
    <property type="protein sequence ID" value="NGO54425.1"/>
    <property type="molecule type" value="Genomic_DNA"/>
</dbReference>
<organism evidence="4 5">
    <name type="scientific">Allomesorhizobium camelthorni</name>
    <dbReference type="NCBI Taxonomy" id="475069"/>
    <lineage>
        <taxon>Bacteria</taxon>
        <taxon>Pseudomonadati</taxon>
        <taxon>Pseudomonadota</taxon>
        <taxon>Alphaproteobacteria</taxon>
        <taxon>Hyphomicrobiales</taxon>
        <taxon>Phyllobacteriaceae</taxon>
        <taxon>Allomesorhizobium</taxon>
    </lineage>
</organism>
<evidence type="ECO:0000256" key="3">
    <source>
        <dbReference type="ARBA" id="ARBA00022679"/>
    </source>
</evidence>
<comment type="similarity">
    <text evidence="1">Belongs to the glycosyltransferase group 1 family. Glycosyltransferase 4 subfamily.</text>
</comment>
<reference evidence="4 5" key="1">
    <citation type="submission" date="2020-02" db="EMBL/GenBank/DDBJ databases">
        <title>Genome sequence of strain CCNWXJ40-4.</title>
        <authorList>
            <person name="Gao J."/>
            <person name="Sun J."/>
        </authorList>
    </citation>
    <scope>NUCLEOTIDE SEQUENCE [LARGE SCALE GENOMIC DNA]</scope>
    <source>
        <strain evidence="4 5">CCNWXJ 40-4</strain>
    </source>
</reference>
<dbReference type="SUPFAM" id="SSF53756">
    <property type="entry name" value="UDP-Glycosyltransferase/glycogen phosphorylase"/>
    <property type="match status" value="1"/>
</dbReference>
<dbReference type="Proteomes" id="UP001642900">
    <property type="component" value="Unassembled WGS sequence"/>
</dbReference>
<dbReference type="PANTHER" id="PTHR12526:SF640">
    <property type="entry name" value="COLANIC ACID BIOSYNTHESIS GLYCOSYLTRANSFERASE WCAL-RELATED"/>
    <property type="match status" value="1"/>
</dbReference>